<proteinExistence type="predicted"/>
<dbReference type="PANTHER" id="PTHR10900">
    <property type="entry name" value="PERIOSTIN-RELATED"/>
    <property type="match status" value="1"/>
</dbReference>
<gene>
    <name evidence="2" type="ORF">WJX81_006433</name>
</gene>
<comment type="caution">
    <text evidence="2">The sequence shown here is derived from an EMBL/GenBank/DDBJ whole genome shotgun (WGS) entry which is preliminary data.</text>
</comment>
<dbReference type="Pfam" id="PF02469">
    <property type="entry name" value="Fasciclin"/>
    <property type="match status" value="2"/>
</dbReference>
<dbReference type="InterPro" id="IPR050904">
    <property type="entry name" value="Adhesion/Biosynth-related"/>
</dbReference>
<name>A0AAW1QLX5_9CHLO</name>
<dbReference type="InterPro" id="IPR036378">
    <property type="entry name" value="FAS1_dom_sf"/>
</dbReference>
<evidence type="ECO:0000313" key="2">
    <source>
        <dbReference type="EMBL" id="KAK9822212.1"/>
    </source>
</evidence>
<dbReference type="PROSITE" id="PS50213">
    <property type="entry name" value="FAS1"/>
    <property type="match status" value="2"/>
</dbReference>
<keyword evidence="3" id="KW-1185">Reference proteome</keyword>
<reference evidence="2 3" key="1">
    <citation type="journal article" date="2024" name="Nat. Commun.">
        <title>Phylogenomics reveals the evolutionary origins of lichenization in chlorophyte algae.</title>
        <authorList>
            <person name="Puginier C."/>
            <person name="Libourel C."/>
            <person name="Otte J."/>
            <person name="Skaloud P."/>
            <person name="Haon M."/>
            <person name="Grisel S."/>
            <person name="Petersen M."/>
            <person name="Berrin J.G."/>
            <person name="Delaux P.M."/>
            <person name="Dal Grande F."/>
            <person name="Keller J."/>
        </authorList>
    </citation>
    <scope>NUCLEOTIDE SEQUENCE [LARGE SCALE GENOMIC DNA]</scope>
    <source>
        <strain evidence="2 3">SAG 245.80</strain>
    </source>
</reference>
<dbReference type="AlphaFoldDB" id="A0AAW1QLX5"/>
<dbReference type="SMART" id="SM00554">
    <property type="entry name" value="FAS1"/>
    <property type="match status" value="2"/>
</dbReference>
<sequence length="455" mass="44756">MRCVQAAGLVPQFNSSDLQGTIFLPSDSALTALSSGVRSVSAQELVQILENGVALGRALRLADLSDGEALRTVSNKTLKVSKSVGITSVALADGAPVTVVLGNMDACRSVIHITSGVLQPAAAAPTSIAARINQAAFVDISAASSPTASAMAAASPGGSKEAAVLPAGALSPTLVAVIAPAAPAAPETQISGVSASAAAATATTAVHPSLIEHVISKIEAHPLASVLDAAPTSTIPEYAWVLPVTSGASASSAAAATGGGAASSAGLVTAADGPMPASSPMSSVVQAPAPGTGPVLLAPPVQPDGKVCWTALEVCEQVPSLGDFAAGIEAAGMSAALNSSSTAGTVFAFTNKGLEAVLAALQQPLSSVLSATGFVVQVMQLHVIPGRSLRAQDLTSGERLVSLLGQGLTVAVNGSFISIQPPSSGPPGAIIFADIPACSMIMHVIDVVLEPKATS</sequence>
<organism evidence="2 3">
    <name type="scientific">Elliptochloris bilobata</name>
    <dbReference type="NCBI Taxonomy" id="381761"/>
    <lineage>
        <taxon>Eukaryota</taxon>
        <taxon>Viridiplantae</taxon>
        <taxon>Chlorophyta</taxon>
        <taxon>core chlorophytes</taxon>
        <taxon>Trebouxiophyceae</taxon>
        <taxon>Trebouxiophyceae incertae sedis</taxon>
        <taxon>Elliptochloris clade</taxon>
        <taxon>Elliptochloris</taxon>
    </lineage>
</organism>
<dbReference type="EMBL" id="JALJOU010000090">
    <property type="protein sequence ID" value="KAK9822212.1"/>
    <property type="molecule type" value="Genomic_DNA"/>
</dbReference>
<dbReference type="Gene3D" id="2.30.180.10">
    <property type="entry name" value="FAS1 domain"/>
    <property type="match status" value="2"/>
</dbReference>
<dbReference type="SUPFAM" id="SSF82153">
    <property type="entry name" value="FAS1 domain"/>
    <property type="match status" value="2"/>
</dbReference>
<evidence type="ECO:0000313" key="3">
    <source>
        <dbReference type="Proteomes" id="UP001445335"/>
    </source>
</evidence>
<accession>A0AAW1QLX5</accession>
<dbReference type="GO" id="GO:0005615">
    <property type="term" value="C:extracellular space"/>
    <property type="evidence" value="ECO:0007669"/>
    <property type="project" value="TreeGrafter"/>
</dbReference>
<dbReference type="PANTHER" id="PTHR10900:SF77">
    <property type="entry name" value="FI19380P1"/>
    <property type="match status" value="1"/>
</dbReference>
<dbReference type="InterPro" id="IPR000782">
    <property type="entry name" value="FAS1_domain"/>
</dbReference>
<protein>
    <recommendedName>
        <fullName evidence="1">FAS1 domain-containing protein</fullName>
    </recommendedName>
</protein>
<evidence type="ECO:0000259" key="1">
    <source>
        <dbReference type="PROSITE" id="PS50213"/>
    </source>
</evidence>
<feature type="domain" description="FAS1" evidence="1">
    <location>
        <begin position="1"/>
        <end position="118"/>
    </location>
</feature>
<feature type="domain" description="FAS1" evidence="1">
    <location>
        <begin position="308"/>
        <end position="449"/>
    </location>
</feature>
<dbReference type="Proteomes" id="UP001445335">
    <property type="component" value="Unassembled WGS sequence"/>
</dbReference>